<dbReference type="EMBL" id="AFBI03001399">
    <property type="protein sequence ID" value="EJW04252.1"/>
    <property type="molecule type" value="Genomic_DNA"/>
</dbReference>
<accession>J9DSF5</accession>
<gene>
    <name evidence="1" type="ORF">EDEG_04262</name>
</gene>
<dbReference type="VEuPathDB" id="MicrosporidiaDB:EDEG_04262"/>
<sequence length="171" mass="20808">MHNHFCEIPDEDSVELKSLNYNEGYEKTPEIIKLEKIISPNRNFLDENNVFIRKFNKMFKFFWQHNFKMFQEIQLSNDEEKYISDIYKLNKIYSEEYDYSDITYKFLENQFFGKRGISIIDSINFRVISNSLRNYGFLHKAYKNVSSHVESFVERSTNIIDVEKMYYFKND</sequence>
<protein>
    <submittedName>
        <fullName evidence="1">Uncharacterized protein</fullName>
    </submittedName>
</protein>
<organism evidence="1 2">
    <name type="scientific">Edhazardia aedis (strain USNM 41457)</name>
    <name type="common">Microsporidian parasite</name>
    <dbReference type="NCBI Taxonomy" id="1003232"/>
    <lineage>
        <taxon>Eukaryota</taxon>
        <taxon>Fungi</taxon>
        <taxon>Fungi incertae sedis</taxon>
        <taxon>Microsporidia</taxon>
        <taxon>Edhazardia</taxon>
    </lineage>
</organism>
<dbReference type="HOGENOM" id="CLU_1566617_0_0_1"/>
<dbReference type="AlphaFoldDB" id="J9DSF5"/>
<reference evidence="1" key="1">
    <citation type="submission" date="2011-08" db="EMBL/GenBank/DDBJ databases">
        <authorList>
            <person name="Liu Z.J."/>
            <person name="Shi F.L."/>
            <person name="Lu J.Q."/>
            <person name="Li M."/>
            <person name="Wang Z.L."/>
        </authorList>
    </citation>
    <scope>NUCLEOTIDE SEQUENCE [LARGE SCALE GENOMIC DNA]</scope>
    <source>
        <strain evidence="1">USNM 41457</strain>
    </source>
</reference>
<feature type="non-terminal residue" evidence="1">
    <location>
        <position position="171"/>
    </location>
</feature>
<evidence type="ECO:0000313" key="2">
    <source>
        <dbReference type="Proteomes" id="UP000003163"/>
    </source>
</evidence>
<evidence type="ECO:0000313" key="1">
    <source>
        <dbReference type="EMBL" id="EJW04252.1"/>
    </source>
</evidence>
<keyword evidence="2" id="KW-1185">Reference proteome</keyword>
<name>J9DSF5_EDHAE</name>
<dbReference type="Proteomes" id="UP000003163">
    <property type="component" value="Unassembled WGS sequence"/>
</dbReference>
<proteinExistence type="predicted"/>
<dbReference type="InParanoid" id="J9DSF5"/>
<reference evidence="1" key="2">
    <citation type="submission" date="2015-07" db="EMBL/GenBank/DDBJ databases">
        <title>MeaNS - Measles Nucleotide Surveillance Program.</title>
        <authorList>
            <person name="Tran T."/>
            <person name="Druce J."/>
        </authorList>
    </citation>
    <scope>NUCLEOTIDE SEQUENCE</scope>
    <source>
        <strain evidence="1">USNM 41457</strain>
    </source>
</reference>
<comment type="caution">
    <text evidence="1">The sequence shown here is derived from an EMBL/GenBank/DDBJ whole genome shotgun (WGS) entry which is preliminary data.</text>
</comment>